<keyword evidence="1" id="KW-1133">Transmembrane helix</keyword>
<feature type="transmembrane region" description="Helical" evidence="1">
    <location>
        <begin position="6"/>
        <end position="27"/>
    </location>
</feature>
<protein>
    <recommendedName>
        <fullName evidence="4">Sodium:dicarboxylate symporter</fullName>
    </recommendedName>
</protein>
<dbReference type="AlphaFoldDB" id="A0A4Y9A9U7"/>
<keyword evidence="1" id="KW-0812">Transmembrane</keyword>
<comment type="caution">
    <text evidence="2">The sequence shown here is derived from an EMBL/GenBank/DDBJ whole genome shotgun (WGS) entry which is preliminary data.</text>
</comment>
<dbReference type="Pfam" id="PF14150">
    <property type="entry name" value="YesK"/>
    <property type="match status" value="1"/>
</dbReference>
<name>A0A4Y9A9U7_9BACI</name>
<keyword evidence="3" id="KW-1185">Reference proteome</keyword>
<feature type="transmembrane region" description="Helical" evidence="1">
    <location>
        <begin position="34"/>
        <end position="58"/>
    </location>
</feature>
<dbReference type="Proteomes" id="UP000298484">
    <property type="component" value="Unassembled WGS sequence"/>
</dbReference>
<dbReference type="RefSeq" id="WP_135110227.1">
    <property type="nucleotide sequence ID" value="NZ_SRHY01000017.1"/>
</dbReference>
<accession>A0A4Y9A9U7</accession>
<keyword evidence="1" id="KW-0472">Membrane</keyword>
<evidence type="ECO:0000313" key="3">
    <source>
        <dbReference type="Proteomes" id="UP000298484"/>
    </source>
</evidence>
<reference evidence="2 3" key="1">
    <citation type="submission" date="2019-03" db="EMBL/GenBank/DDBJ databases">
        <title>Genome sequence of Lentibacillus salicampi ATCC BAA-719.</title>
        <authorList>
            <person name="Maclea K.S."/>
            <person name="Simoes Junior M."/>
        </authorList>
    </citation>
    <scope>NUCLEOTIDE SEQUENCE [LARGE SCALE GENOMIC DNA]</scope>
    <source>
        <strain evidence="2 3">ATCC BAA-719</strain>
    </source>
</reference>
<feature type="transmembrane region" description="Helical" evidence="1">
    <location>
        <begin position="64"/>
        <end position="85"/>
    </location>
</feature>
<dbReference type="OrthoDB" id="2883430at2"/>
<dbReference type="InterPro" id="IPR025434">
    <property type="entry name" value="YesK-like"/>
</dbReference>
<proteinExistence type="predicted"/>
<gene>
    <name evidence="2" type="ORF">E4U82_10960</name>
</gene>
<evidence type="ECO:0008006" key="4">
    <source>
        <dbReference type="Google" id="ProtNLM"/>
    </source>
</evidence>
<sequence>MDALLLEGWLPIIVAGIVAFAAVIMLGRYSATGTFFITTFTLMLLSLLMLVFSFVIGGWTGMGIGFYSVTIFLGLTAGLFVSVFLKVK</sequence>
<organism evidence="2 3">
    <name type="scientific">Lentibacillus salicampi</name>
    <dbReference type="NCBI Taxonomy" id="175306"/>
    <lineage>
        <taxon>Bacteria</taxon>
        <taxon>Bacillati</taxon>
        <taxon>Bacillota</taxon>
        <taxon>Bacilli</taxon>
        <taxon>Bacillales</taxon>
        <taxon>Bacillaceae</taxon>
        <taxon>Lentibacillus</taxon>
    </lineage>
</organism>
<evidence type="ECO:0000256" key="1">
    <source>
        <dbReference type="SAM" id="Phobius"/>
    </source>
</evidence>
<dbReference type="EMBL" id="SRHY01000017">
    <property type="protein sequence ID" value="TFJ92668.1"/>
    <property type="molecule type" value="Genomic_DNA"/>
</dbReference>
<evidence type="ECO:0000313" key="2">
    <source>
        <dbReference type="EMBL" id="TFJ92668.1"/>
    </source>
</evidence>